<dbReference type="EMBL" id="JAAGMU010000864">
    <property type="protein sequence ID" value="NEC80762.1"/>
    <property type="molecule type" value="Genomic_DNA"/>
</dbReference>
<evidence type="ECO:0000313" key="1">
    <source>
        <dbReference type="EMBL" id="NEC80762.1"/>
    </source>
</evidence>
<organism evidence="1">
    <name type="scientific">Streptomyces sp. SID7958</name>
    <dbReference type="NCBI Taxonomy" id="2706093"/>
    <lineage>
        <taxon>Bacteria</taxon>
        <taxon>Bacillati</taxon>
        <taxon>Actinomycetota</taxon>
        <taxon>Actinomycetes</taxon>
        <taxon>Kitasatosporales</taxon>
        <taxon>Streptomycetaceae</taxon>
        <taxon>Streptomyces</taxon>
    </lineage>
</organism>
<sequence length="142" mass="14905">AYRAGLSGGANGHIPVLEPLLPAIVSTAAHWSAGGRAVRLVHDRQNILTPEHIAWVEESARRAGIRLSGLELVVARSDARVQLADFLAGTARRIASDELNGRGDPALTALLRPYVVATSVWGDARSRRALAPDAGPAVHVAG</sequence>
<feature type="non-terminal residue" evidence="1">
    <location>
        <position position="1"/>
    </location>
</feature>
<reference evidence="1" key="1">
    <citation type="submission" date="2020-01" db="EMBL/GenBank/DDBJ databases">
        <title>Insect and environment-associated Actinomycetes.</title>
        <authorList>
            <person name="Currrie C."/>
            <person name="Chevrette M."/>
            <person name="Carlson C."/>
            <person name="Stubbendieck R."/>
            <person name="Wendt-Pienkowski E."/>
        </authorList>
    </citation>
    <scope>NUCLEOTIDE SEQUENCE</scope>
    <source>
        <strain evidence="1">SID7958</strain>
    </source>
</reference>
<accession>A0A6G3U2M5</accession>
<protein>
    <submittedName>
        <fullName evidence="1">Uncharacterized protein</fullName>
    </submittedName>
</protein>
<dbReference type="AlphaFoldDB" id="A0A6G3U2M5"/>
<comment type="caution">
    <text evidence="1">The sequence shown here is derived from an EMBL/GenBank/DDBJ whole genome shotgun (WGS) entry which is preliminary data.</text>
</comment>
<name>A0A6G3U2M5_9ACTN</name>
<gene>
    <name evidence="1" type="ORF">G3I38_16355</name>
</gene>
<proteinExistence type="predicted"/>